<dbReference type="InterPro" id="IPR011009">
    <property type="entry name" value="Kinase-like_dom_sf"/>
</dbReference>
<proteinExistence type="inferred from homology"/>
<sequence>MATDYLKLDLLLDENKLQEGALAVLKHVRPDWDRANVNFKVFTDGISNKLIGAYLGDDKRNMVLVRIFGRKTELIINRELELKAFQVLYEAGLGPKLHATFKNGISYGYMPGSILSTESVRSDELYPIIAKEMARLHTLKPKDGFKNEPALFVTLRNWLKVLPEQFEDEKKNERYVKEGPSHERLEEEMKQLEEVLLPLKSPVVFAHNDLLLANIIHDKQENKVYFIDYEYANYNFQAFEIGNHFDEYCGVDEVDYNLYPEKEHQLKWIREYLKAWNELNSIAEPITDLQVEKLYVLANKFSLFEGFSISMQLYDSFKNTGKNEFLWLRTVDDNMSFHFKALKAAESRTIQVPTCYAISRVLPVGCSLLLGTWGLIQAHNSTIDFDFLDYGIARFNEYFKNKEKFFALKLPE</sequence>
<dbReference type="Pfam" id="PF01633">
    <property type="entry name" value="Choline_kinase"/>
    <property type="match status" value="1"/>
</dbReference>
<evidence type="ECO:0000256" key="4">
    <source>
        <dbReference type="ARBA" id="ARBA00038211"/>
    </source>
</evidence>
<organism evidence="6 7">
    <name type="scientific">Stichopus japonicus</name>
    <name type="common">Sea cucumber</name>
    <dbReference type="NCBI Taxonomy" id="307972"/>
    <lineage>
        <taxon>Eukaryota</taxon>
        <taxon>Metazoa</taxon>
        <taxon>Echinodermata</taxon>
        <taxon>Eleutherozoa</taxon>
        <taxon>Echinozoa</taxon>
        <taxon>Holothuroidea</taxon>
        <taxon>Aspidochirotacea</taxon>
        <taxon>Aspidochirotida</taxon>
        <taxon>Stichopodidae</taxon>
        <taxon>Apostichopus</taxon>
    </lineage>
</organism>
<keyword evidence="2" id="KW-1208">Phospholipid metabolism</keyword>
<dbReference type="PANTHER" id="PTHR22603">
    <property type="entry name" value="CHOLINE/ETHANOALAMINE KINASE"/>
    <property type="match status" value="1"/>
</dbReference>
<dbReference type="EMBL" id="MRZV01000526">
    <property type="protein sequence ID" value="PIK48363.1"/>
    <property type="molecule type" value="Genomic_DNA"/>
</dbReference>
<dbReference type="Gene3D" id="3.30.200.20">
    <property type="entry name" value="Phosphorylase Kinase, domain 1"/>
    <property type="match status" value="1"/>
</dbReference>
<keyword evidence="1" id="KW-0443">Lipid metabolism</keyword>
<accession>A0A2G8KK35</accession>
<dbReference type="GO" id="GO:0005737">
    <property type="term" value="C:cytoplasm"/>
    <property type="evidence" value="ECO:0007669"/>
    <property type="project" value="TreeGrafter"/>
</dbReference>
<comment type="pathway">
    <text evidence="3">Phospholipid metabolism; phosphatidylethanolamine biosynthesis; phosphatidylethanolamine from ethanolamine: step 1/3.</text>
</comment>
<keyword evidence="7" id="KW-1185">Reference proteome</keyword>
<comment type="caution">
    <text evidence="6">The sequence shown here is derived from an EMBL/GenBank/DDBJ whole genome shotgun (WGS) entry which is preliminary data.</text>
</comment>
<gene>
    <name evidence="6" type="ORF">BSL78_14764</name>
</gene>
<evidence type="ECO:0000256" key="3">
    <source>
        <dbReference type="ARBA" id="ARBA00037883"/>
    </source>
</evidence>
<evidence type="ECO:0000256" key="1">
    <source>
        <dbReference type="ARBA" id="ARBA00023209"/>
    </source>
</evidence>
<keyword evidence="6" id="KW-0418">Kinase</keyword>
<keyword evidence="1" id="KW-0594">Phospholipid biosynthesis</keyword>
<reference evidence="6 7" key="1">
    <citation type="journal article" date="2017" name="PLoS Biol.">
        <title>The sea cucumber genome provides insights into morphological evolution and visceral regeneration.</title>
        <authorList>
            <person name="Zhang X."/>
            <person name="Sun L."/>
            <person name="Yuan J."/>
            <person name="Sun Y."/>
            <person name="Gao Y."/>
            <person name="Zhang L."/>
            <person name="Li S."/>
            <person name="Dai H."/>
            <person name="Hamel J.F."/>
            <person name="Liu C."/>
            <person name="Yu Y."/>
            <person name="Liu S."/>
            <person name="Lin W."/>
            <person name="Guo K."/>
            <person name="Jin S."/>
            <person name="Xu P."/>
            <person name="Storey K.B."/>
            <person name="Huan P."/>
            <person name="Zhang T."/>
            <person name="Zhou Y."/>
            <person name="Zhang J."/>
            <person name="Lin C."/>
            <person name="Li X."/>
            <person name="Xing L."/>
            <person name="Huo D."/>
            <person name="Sun M."/>
            <person name="Wang L."/>
            <person name="Mercier A."/>
            <person name="Li F."/>
            <person name="Yang H."/>
            <person name="Xiang J."/>
        </authorList>
    </citation>
    <scope>NUCLEOTIDE SEQUENCE [LARGE SCALE GENOMIC DNA]</scope>
    <source>
        <strain evidence="6">Shaxun</strain>
        <tissue evidence="6">Muscle</tissue>
    </source>
</reference>
<comment type="similarity">
    <text evidence="4">Belongs to the choline/ethanolamine kinase family.</text>
</comment>
<dbReference type="OrthoDB" id="10267235at2759"/>
<protein>
    <recommendedName>
        <fullName evidence="5">ethanolamine kinase</fullName>
        <ecNumber evidence="5">2.7.1.82</ecNumber>
    </recommendedName>
</protein>
<evidence type="ECO:0000256" key="2">
    <source>
        <dbReference type="ARBA" id="ARBA00023264"/>
    </source>
</evidence>
<name>A0A2G8KK35_STIJA</name>
<evidence type="ECO:0000313" key="7">
    <source>
        <dbReference type="Proteomes" id="UP000230750"/>
    </source>
</evidence>
<dbReference type="SUPFAM" id="SSF56112">
    <property type="entry name" value="Protein kinase-like (PK-like)"/>
    <property type="match status" value="2"/>
</dbReference>
<dbReference type="AlphaFoldDB" id="A0A2G8KK35"/>
<dbReference type="PANTHER" id="PTHR22603:SF66">
    <property type="entry name" value="ETHANOLAMINE KINASE"/>
    <property type="match status" value="1"/>
</dbReference>
<dbReference type="Proteomes" id="UP000230750">
    <property type="component" value="Unassembled WGS sequence"/>
</dbReference>
<dbReference type="CDD" id="cd05157">
    <property type="entry name" value="ETNK_euk"/>
    <property type="match status" value="1"/>
</dbReference>
<keyword evidence="1" id="KW-0444">Lipid biosynthesis</keyword>
<dbReference type="GO" id="GO:0004305">
    <property type="term" value="F:ethanolamine kinase activity"/>
    <property type="evidence" value="ECO:0007669"/>
    <property type="project" value="UniProtKB-EC"/>
</dbReference>
<dbReference type="GO" id="GO:0006646">
    <property type="term" value="P:phosphatidylethanolamine biosynthetic process"/>
    <property type="evidence" value="ECO:0007669"/>
    <property type="project" value="TreeGrafter"/>
</dbReference>
<evidence type="ECO:0000313" key="6">
    <source>
        <dbReference type="EMBL" id="PIK48363.1"/>
    </source>
</evidence>
<dbReference type="EC" id="2.7.1.82" evidence="5"/>
<keyword evidence="6" id="KW-0808">Transferase</keyword>
<evidence type="ECO:0000256" key="5">
    <source>
        <dbReference type="ARBA" id="ARBA00038874"/>
    </source>
</evidence>
<dbReference type="STRING" id="307972.A0A2G8KK35"/>
<dbReference type="Gene3D" id="3.90.1200.10">
    <property type="match status" value="2"/>
</dbReference>